<gene>
    <name evidence="1" type="ORF">NCTC7406_01522</name>
</gene>
<proteinExistence type="predicted"/>
<evidence type="ECO:0000313" key="2">
    <source>
        <dbReference type="Proteomes" id="UP000276345"/>
    </source>
</evidence>
<name>A0A3S4EPK9_SALET</name>
<sequence length="181" mass="20718">MKINIINGSEVSRLSVAIQLSDWFSGVITYFRSEVQLNNICKLKLLEISNVHLREKKFAENKAILDKIEAESKYFTENLEEKYRLASIRLDSISKQLNEYENIRDGFFRDTQYGINSAQKIVAALDISAKYLDSLLVPSSPHEAVEAHNAIMKAFSEIDIKKIKSFSEQVNRASKKIPEMI</sequence>
<reference evidence="1 2" key="1">
    <citation type="submission" date="2018-12" db="EMBL/GenBank/DDBJ databases">
        <authorList>
            <consortium name="Pathogen Informatics"/>
        </authorList>
    </citation>
    <scope>NUCLEOTIDE SEQUENCE [LARGE SCALE GENOMIC DNA]</scope>
    <source>
        <strain evidence="1 2">NCTC7406</strain>
    </source>
</reference>
<organism evidence="1 2">
    <name type="scientific">Salmonella enterica subsp. enterica serovar Sanjuan</name>
    <dbReference type="NCBI Taxonomy" id="1160765"/>
    <lineage>
        <taxon>Bacteria</taxon>
        <taxon>Pseudomonadati</taxon>
        <taxon>Pseudomonadota</taxon>
        <taxon>Gammaproteobacteria</taxon>
        <taxon>Enterobacterales</taxon>
        <taxon>Enterobacteriaceae</taxon>
        <taxon>Salmonella</taxon>
    </lineage>
</organism>
<evidence type="ECO:0000313" key="1">
    <source>
        <dbReference type="EMBL" id="VEA04664.1"/>
    </source>
</evidence>
<protein>
    <submittedName>
        <fullName evidence="1">Uncharacterized protein</fullName>
    </submittedName>
</protein>
<dbReference type="EMBL" id="LR134142">
    <property type="protein sequence ID" value="VEA04664.1"/>
    <property type="molecule type" value="Genomic_DNA"/>
</dbReference>
<dbReference type="AlphaFoldDB" id="A0A3S4EPK9"/>
<accession>A0A3S4EPK9</accession>
<dbReference type="Proteomes" id="UP000276345">
    <property type="component" value="Chromosome"/>
</dbReference>